<evidence type="ECO:0000313" key="4">
    <source>
        <dbReference type="Proteomes" id="UP001054252"/>
    </source>
</evidence>
<proteinExistence type="predicted"/>
<dbReference type="Proteomes" id="UP001054252">
    <property type="component" value="Unassembled WGS sequence"/>
</dbReference>
<accession>A0AAV5MT76</accession>
<protein>
    <submittedName>
        <fullName evidence="3">Uncharacterized protein</fullName>
    </submittedName>
</protein>
<gene>
    <name evidence="3" type="ORF">SLEP1_g58528</name>
</gene>
<organism evidence="3 4">
    <name type="scientific">Rubroshorea leprosula</name>
    <dbReference type="NCBI Taxonomy" id="152421"/>
    <lineage>
        <taxon>Eukaryota</taxon>
        <taxon>Viridiplantae</taxon>
        <taxon>Streptophyta</taxon>
        <taxon>Embryophyta</taxon>
        <taxon>Tracheophyta</taxon>
        <taxon>Spermatophyta</taxon>
        <taxon>Magnoliopsida</taxon>
        <taxon>eudicotyledons</taxon>
        <taxon>Gunneridae</taxon>
        <taxon>Pentapetalae</taxon>
        <taxon>rosids</taxon>
        <taxon>malvids</taxon>
        <taxon>Malvales</taxon>
        <taxon>Dipterocarpaceae</taxon>
        <taxon>Rubroshorea</taxon>
    </lineage>
</organism>
<keyword evidence="4" id="KW-1185">Reference proteome</keyword>
<evidence type="ECO:0000256" key="2">
    <source>
        <dbReference type="SAM" id="SignalP"/>
    </source>
</evidence>
<dbReference type="EMBL" id="BPVZ01000563">
    <property type="protein sequence ID" value="GKV51911.1"/>
    <property type="molecule type" value="Genomic_DNA"/>
</dbReference>
<feature type="chain" id="PRO_5043842811" evidence="2">
    <location>
        <begin position="29"/>
        <end position="214"/>
    </location>
</feature>
<feature type="compositionally biased region" description="Pro residues" evidence="1">
    <location>
        <begin position="85"/>
        <end position="103"/>
    </location>
</feature>
<reference evidence="3 4" key="1">
    <citation type="journal article" date="2021" name="Commun. Biol.">
        <title>The genome of Shorea leprosula (Dipterocarpaceae) highlights the ecological relevance of drought in aseasonal tropical rainforests.</title>
        <authorList>
            <person name="Ng K.K.S."/>
            <person name="Kobayashi M.J."/>
            <person name="Fawcett J.A."/>
            <person name="Hatakeyama M."/>
            <person name="Paape T."/>
            <person name="Ng C.H."/>
            <person name="Ang C.C."/>
            <person name="Tnah L.H."/>
            <person name="Lee C.T."/>
            <person name="Nishiyama T."/>
            <person name="Sese J."/>
            <person name="O'Brien M.J."/>
            <person name="Copetti D."/>
            <person name="Mohd Noor M.I."/>
            <person name="Ong R.C."/>
            <person name="Putra M."/>
            <person name="Sireger I.Z."/>
            <person name="Indrioko S."/>
            <person name="Kosugi Y."/>
            <person name="Izuno A."/>
            <person name="Isagi Y."/>
            <person name="Lee S.L."/>
            <person name="Shimizu K.K."/>
        </authorList>
    </citation>
    <scope>NUCLEOTIDE SEQUENCE [LARGE SCALE GENOMIC DNA]</scope>
    <source>
        <strain evidence="3">214</strain>
    </source>
</reference>
<sequence length="214" mass="23119">MEKGNGLRGFLAVLILLALQVVLPVAQEEDITVLPAVTAPSPETEPVPEVPPPVPGTPLLPPQSPFIPPEISPAPRTHSLPSILIPPPTPSPQPVLTPTPAPSAPKNTPVSPTYPIPKRPSHPIILSPPATPLNQVIPPPSQEITCELMCAMRCPTFPLFYRFSCLRICTISCGFSDASDCTNHCAQTMPPSLVFDNEKMESYINYCYTKCTKR</sequence>
<feature type="signal peptide" evidence="2">
    <location>
        <begin position="1"/>
        <end position="28"/>
    </location>
</feature>
<dbReference type="AlphaFoldDB" id="A0AAV5MT76"/>
<feature type="region of interest" description="Disordered" evidence="1">
    <location>
        <begin position="85"/>
        <end position="109"/>
    </location>
</feature>
<name>A0AAV5MT76_9ROSI</name>
<evidence type="ECO:0000256" key="1">
    <source>
        <dbReference type="SAM" id="MobiDB-lite"/>
    </source>
</evidence>
<evidence type="ECO:0000313" key="3">
    <source>
        <dbReference type="EMBL" id="GKV51911.1"/>
    </source>
</evidence>
<comment type="caution">
    <text evidence="3">The sequence shown here is derived from an EMBL/GenBank/DDBJ whole genome shotgun (WGS) entry which is preliminary data.</text>
</comment>
<keyword evidence="2" id="KW-0732">Signal</keyword>